<name>A0A562LZM6_9FLAO</name>
<keyword evidence="1" id="KW-0812">Transmembrane</keyword>
<accession>A0A562LZM6</accession>
<evidence type="ECO:0000313" key="2">
    <source>
        <dbReference type="EMBL" id="TWI13119.1"/>
    </source>
</evidence>
<dbReference type="AlphaFoldDB" id="A0A562LZM6"/>
<proteinExistence type="predicted"/>
<organism evidence="2 3">
    <name type="scientific">Flavobacterium cauense R2A-7</name>
    <dbReference type="NCBI Taxonomy" id="1341154"/>
    <lineage>
        <taxon>Bacteria</taxon>
        <taxon>Pseudomonadati</taxon>
        <taxon>Bacteroidota</taxon>
        <taxon>Flavobacteriia</taxon>
        <taxon>Flavobacteriales</taxon>
        <taxon>Flavobacteriaceae</taxon>
        <taxon>Flavobacterium</taxon>
    </lineage>
</organism>
<dbReference type="Pfam" id="PF12669">
    <property type="entry name" value="FeoB_associated"/>
    <property type="match status" value="1"/>
</dbReference>
<protein>
    <submittedName>
        <fullName evidence="2">Attachment p12 family protein</fullName>
    </submittedName>
</protein>
<evidence type="ECO:0000313" key="3">
    <source>
        <dbReference type="Proteomes" id="UP000319848"/>
    </source>
</evidence>
<keyword evidence="3" id="KW-1185">Reference proteome</keyword>
<feature type="transmembrane region" description="Helical" evidence="1">
    <location>
        <begin position="7"/>
        <end position="25"/>
    </location>
</feature>
<dbReference type="EMBL" id="VLKQ01000004">
    <property type="protein sequence ID" value="TWI13119.1"/>
    <property type="molecule type" value="Genomic_DNA"/>
</dbReference>
<evidence type="ECO:0000256" key="1">
    <source>
        <dbReference type="SAM" id="Phobius"/>
    </source>
</evidence>
<keyword evidence="1" id="KW-0472">Membrane</keyword>
<sequence>MMSFQEIIVYLLLGFAVAFLWKKFFGKKKKDKDCGDGDCGCH</sequence>
<dbReference type="Proteomes" id="UP000319848">
    <property type="component" value="Unassembled WGS sequence"/>
</dbReference>
<dbReference type="RefSeq" id="WP_394330440.1">
    <property type="nucleotide sequence ID" value="NZ_AVBI01000001.1"/>
</dbReference>
<gene>
    <name evidence="2" type="ORF">IP98_01100</name>
</gene>
<reference evidence="2 3" key="1">
    <citation type="journal article" date="2015" name="Stand. Genomic Sci.">
        <title>Genomic Encyclopedia of Bacterial and Archaeal Type Strains, Phase III: the genomes of soil and plant-associated and newly described type strains.</title>
        <authorList>
            <person name="Whitman W.B."/>
            <person name="Woyke T."/>
            <person name="Klenk H.P."/>
            <person name="Zhou Y."/>
            <person name="Lilburn T.G."/>
            <person name="Beck B.J."/>
            <person name="De Vos P."/>
            <person name="Vandamme P."/>
            <person name="Eisen J.A."/>
            <person name="Garrity G."/>
            <person name="Hugenholtz P."/>
            <person name="Kyrpides N.C."/>
        </authorList>
    </citation>
    <scope>NUCLEOTIDE SEQUENCE [LARGE SCALE GENOMIC DNA]</scope>
    <source>
        <strain evidence="2 3">CGMCC 1.7270</strain>
    </source>
</reference>
<comment type="caution">
    <text evidence="2">The sequence shown here is derived from an EMBL/GenBank/DDBJ whole genome shotgun (WGS) entry which is preliminary data.</text>
</comment>
<keyword evidence="1" id="KW-1133">Transmembrane helix</keyword>